<reference evidence="2 3" key="1">
    <citation type="submission" date="2018-05" db="EMBL/GenBank/DDBJ databases">
        <title>Brumimicrobium oceani sp. nov., isolated from coastal sediment.</title>
        <authorList>
            <person name="Kou Y."/>
        </authorList>
    </citation>
    <scope>NUCLEOTIDE SEQUENCE [LARGE SCALE GENOMIC DNA]</scope>
    <source>
        <strain evidence="2 3">C305</strain>
    </source>
</reference>
<dbReference type="EMBL" id="QFRJ01000001">
    <property type="protein sequence ID" value="PWH86763.1"/>
    <property type="molecule type" value="Genomic_DNA"/>
</dbReference>
<dbReference type="AlphaFoldDB" id="A0A2U2XG69"/>
<organism evidence="2 3">
    <name type="scientific">Brumimicrobium oceani</name>
    <dbReference type="NCBI Taxonomy" id="2100725"/>
    <lineage>
        <taxon>Bacteria</taxon>
        <taxon>Pseudomonadati</taxon>
        <taxon>Bacteroidota</taxon>
        <taxon>Flavobacteriia</taxon>
        <taxon>Flavobacteriales</taxon>
        <taxon>Crocinitomicaceae</taxon>
        <taxon>Brumimicrobium</taxon>
    </lineage>
</organism>
<sequence length="331" mass="37817">MQNVNYISHLTEAISRFSDDDRLSSTHVSLYISLFSFWNLNRFKNPVSINRSDVMRVSKVGSKTTYHRCINQLDEWGYIEYFPSNNPLKGSLIKMVDFFANEKSKKSNKNNMSNTSTKKGQVQGQVQGQVGGQVGEQLLGLVLGQVPGRLVGQVVVSSINSIKQYKHNKHYKLKREGNKNFLSSTSQFKNDESSFFEKGSKDEFHSPKKASRVELNSPNKNDLPSSDSSKSKKASKGDLKLPSTRKRFVPPELKEVKTFFHENKSSYQVAEMFFNHFESNGWLVGGKAKMKNWKAAARNWITRDEKYQAQSRSPAQQRLHVNENKDYDIPL</sequence>
<feature type="compositionally biased region" description="Low complexity" evidence="1">
    <location>
        <begin position="215"/>
        <end position="228"/>
    </location>
</feature>
<feature type="compositionally biased region" description="Basic and acidic residues" evidence="1">
    <location>
        <begin position="320"/>
        <end position="331"/>
    </location>
</feature>
<reference evidence="2 3" key="2">
    <citation type="submission" date="2018-05" db="EMBL/GenBank/DDBJ databases">
        <authorList>
            <person name="Lanie J.A."/>
            <person name="Ng W.-L."/>
            <person name="Kazmierczak K.M."/>
            <person name="Andrzejewski T.M."/>
            <person name="Davidsen T.M."/>
            <person name="Wayne K.J."/>
            <person name="Tettelin H."/>
            <person name="Glass J.I."/>
            <person name="Rusch D."/>
            <person name="Podicherti R."/>
            <person name="Tsui H.-C.T."/>
            <person name="Winkler M.E."/>
        </authorList>
    </citation>
    <scope>NUCLEOTIDE SEQUENCE [LARGE SCALE GENOMIC DNA]</scope>
    <source>
        <strain evidence="2 3">C305</strain>
    </source>
</reference>
<feature type="region of interest" description="Disordered" evidence="1">
    <location>
        <begin position="197"/>
        <end position="246"/>
    </location>
</feature>
<evidence type="ECO:0000313" key="2">
    <source>
        <dbReference type="EMBL" id="PWH86763.1"/>
    </source>
</evidence>
<evidence type="ECO:0000256" key="1">
    <source>
        <dbReference type="SAM" id="MobiDB-lite"/>
    </source>
</evidence>
<feature type="region of interest" description="Disordered" evidence="1">
    <location>
        <begin position="104"/>
        <end position="126"/>
    </location>
</feature>
<keyword evidence="3" id="KW-1185">Reference proteome</keyword>
<feature type="compositionally biased region" description="Low complexity" evidence="1">
    <location>
        <begin position="109"/>
        <end position="126"/>
    </location>
</feature>
<comment type="caution">
    <text evidence="2">The sequence shown here is derived from an EMBL/GenBank/DDBJ whole genome shotgun (WGS) entry which is preliminary data.</text>
</comment>
<evidence type="ECO:0000313" key="3">
    <source>
        <dbReference type="Proteomes" id="UP000245370"/>
    </source>
</evidence>
<dbReference type="OrthoDB" id="1442826at2"/>
<dbReference type="Proteomes" id="UP000245370">
    <property type="component" value="Unassembled WGS sequence"/>
</dbReference>
<gene>
    <name evidence="2" type="ORF">DIT68_00410</name>
</gene>
<name>A0A2U2XG69_9FLAO</name>
<proteinExistence type="predicted"/>
<feature type="region of interest" description="Disordered" evidence="1">
    <location>
        <begin position="307"/>
        <end position="331"/>
    </location>
</feature>
<dbReference type="RefSeq" id="WP_109357844.1">
    <property type="nucleotide sequence ID" value="NZ_QFRJ01000001.1"/>
</dbReference>
<accession>A0A2U2XG69</accession>
<protein>
    <submittedName>
        <fullName evidence="2">Uncharacterized protein</fullName>
    </submittedName>
</protein>